<dbReference type="GO" id="GO:0005886">
    <property type="term" value="C:plasma membrane"/>
    <property type="evidence" value="ECO:0007669"/>
    <property type="project" value="TreeGrafter"/>
</dbReference>
<accession>A0AAV4NUN3</accession>
<dbReference type="InterPro" id="IPR017981">
    <property type="entry name" value="GPCR_2-like_7TM"/>
</dbReference>
<evidence type="ECO:0000256" key="1">
    <source>
        <dbReference type="ARBA" id="ARBA00004141"/>
    </source>
</evidence>
<dbReference type="PROSITE" id="PS50261">
    <property type="entry name" value="G_PROTEIN_RECEP_F2_4"/>
    <property type="match status" value="1"/>
</dbReference>
<feature type="transmembrane region" description="Helical" evidence="6">
    <location>
        <begin position="460"/>
        <end position="486"/>
    </location>
</feature>
<feature type="transmembrane region" description="Helical" evidence="6">
    <location>
        <begin position="498"/>
        <end position="518"/>
    </location>
</feature>
<dbReference type="Pfam" id="PF01825">
    <property type="entry name" value="GPS"/>
    <property type="match status" value="1"/>
</dbReference>
<dbReference type="InterPro" id="IPR000832">
    <property type="entry name" value="GPCR_2_secretin-like"/>
</dbReference>
<feature type="transmembrane region" description="Helical" evidence="6">
    <location>
        <begin position="633"/>
        <end position="652"/>
    </location>
</feature>
<dbReference type="SMART" id="SM00303">
    <property type="entry name" value="GPS"/>
    <property type="match status" value="1"/>
</dbReference>
<feature type="region of interest" description="Disordered" evidence="5">
    <location>
        <begin position="25"/>
        <end position="45"/>
    </location>
</feature>
<feature type="region of interest" description="Disordered" evidence="5">
    <location>
        <begin position="198"/>
        <end position="224"/>
    </location>
</feature>
<dbReference type="SUPFAM" id="SSF81321">
    <property type="entry name" value="Family A G protein-coupled receptor-like"/>
    <property type="match status" value="1"/>
</dbReference>
<dbReference type="Proteomes" id="UP001054837">
    <property type="component" value="Unassembled WGS sequence"/>
</dbReference>
<dbReference type="AlphaFoldDB" id="A0AAV4NUN3"/>
<feature type="transmembrane region" description="Helical" evidence="6">
    <location>
        <begin position="397"/>
        <end position="416"/>
    </location>
</feature>
<evidence type="ECO:0000256" key="5">
    <source>
        <dbReference type="SAM" id="MobiDB-lite"/>
    </source>
</evidence>
<evidence type="ECO:0000259" key="7">
    <source>
        <dbReference type="PROSITE" id="PS50261"/>
    </source>
</evidence>
<evidence type="ECO:0000256" key="2">
    <source>
        <dbReference type="ARBA" id="ARBA00022692"/>
    </source>
</evidence>
<name>A0AAV4NUN3_9ARAC</name>
<dbReference type="InterPro" id="IPR000203">
    <property type="entry name" value="GPS"/>
</dbReference>
<gene>
    <name evidence="8" type="primary">AVEN_251569_1</name>
    <name evidence="8" type="ORF">CDAR_308802</name>
</gene>
<dbReference type="Gene3D" id="1.20.1070.10">
    <property type="entry name" value="Rhodopsin 7-helix transmembrane proteins"/>
    <property type="match status" value="1"/>
</dbReference>
<dbReference type="InterPro" id="IPR046338">
    <property type="entry name" value="GAIN_dom_sf"/>
</dbReference>
<comment type="subcellular location">
    <subcellularLocation>
        <location evidence="1">Membrane</location>
        <topology evidence="1">Multi-pass membrane protein</topology>
    </subcellularLocation>
</comment>
<comment type="caution">
    <text evidence="8">The sequence shown here is derived from an EMBL/GenBank/DDBJ whole genome shotgun (WGS) entry which is preliminary data.</text>
</comment>
<dbReference type="PANTHER" id="PTHR12011">
    <property type="entry name" value="ADHESION G-PROTEIN COUPLED RECEPTOR"/>
    <property type="match status" value="1"/>
</dbReference>
<dbReference type="Pfam" id="PF00002">
    <property type="entry name" value="7tm_2"/>
    <property type="match status" value="1"/>
</dbReference>
<evidence type="ECO:0000313" key="9">
    <source>
        <dbReference type="Proteomes" id="UP001054837"/>
    </source>
</evidence>
<keyword evidence="2 6" id="KW-0812">Transmembrane</keyword>
<dbReference type="EMBL" id="BPLQ01002086">
    <property type="protein sequence ID" value="GIX88585.1"/>
    <property type="molecule type" value="Genomic_DNA"/>
</dbReference>
<keyword evidence="3 6" id="KW-1133">Transmembrane helix</keyword>
<feature type="transmembrane region" description="Helical" evidence="6">
    <location>
        <begin position="428"/>
        <end position="448"/>
    </location>
</feature>
<keyword evidence="9" id="KW-1185">Reference proteome</keyword>
<dbReference type="GO" id="GO:0007166">
    <property type="term" value="P:cell surface receptor signaling pathway"/>
    <property type="evidence" value="ECO:0007669"/>
    <property type="project" value="InterPro"/>
</dbReference>
<evidence type="ECO:0000256" key="4">
    <source>
        <dbReference type="ARBA" id="ARBA00023136"/>
    </source>
</evidence>
<organism evidence="8 9">
    <name type="scientific">Caerostris darwini</name>
    <dbReference type="NCBI Taxonomy" id="1538125"/>
    <lineage>
        <taxon>Eukaryota</taxon>
        <taxon>Metazoa</taxon>
        <taxon>Ecdysozoa</taxon>
        <taxon>Arthropoda</taxon>
        <taxon>Chelicerata</taxon>
        <taxon>Arachnida</taxon>
        <taxon>Araneae</taxon>
        <taxon>Araneomorphae</taxon>
        <taxon>Entelegynae</taxon>
        <taxon>Araneoidea</taxon>
        <taxon>Araneidae</taxon>
        <taxon>Caerostris</taxon>
    </lineage>
</organism>
<evidence type="ECO:0000256" key="6">
    <source>
        <dbReference type="SAM" id="Phobius"/>
    </source>
</evidence>
<proteinExistence type="predicted"/>
<keyword evidence="4 6" id="KW-0472">Membrane</keyword>
<dbReference type="PANTHER" id="PTHR12011:SF347">
    <property type="entry name" value="FI21270P1-RELATED"/>
    <property type="match status" value="1"/>
</dbReference>
<dbReference type="Gene3D" id="2.60.220.50">
    <property type="match status" value="1"/>
</dbReference>
<feature type="transmembrane region" description="Helical" evidence="6">
    <location>
        <begin position="559"/>
        <end position="579"/>
    </location>
</feature>
<feature type="domain" description="G-protein coupled receptors family 2 profile 2" evidence="7">
    <location>
        <begin position="392"/>
        <end position="652"/>
    </location>
</feature>
<protein>
    <recommendedName>
        <fullName evidence="7">G-protein coupled receptors family 2 profile 2 domain-containing protein</fullName>
    </recommendedName>
</protein>
<reference evidence="8 9" key="1">
    <citation type="submission" date="2021-06" db="EMBL/GenBank/DDBJ databases">
        <title>Caerostris darwini draft genome.</title>
        <authorList>
            <person name="Kono N."/>
            <person name="Arakawa K."/>
        </authorList>
    </citation>
    <scope>NUCLEOTIDE SEQUENCE [LARGE SCALE GENOMIC DNA]</scope>
</reference>
<sequence length="694" mass="78483">MDNRDNIEVENSEGLLNAMNHLRALSEVEKDPAGSDDEEDDSKNSDDLRMFVAVIEKLIAKTWDKPADLSPRELESLMVVQDLASNLLDMKYTEGRENISGFCEPGTGLSGAKDEADRQWQRAHLDGSQLDEHSSVYHMPLNRIFTNNIHGDIYNMNHIKSFVVHITLFISIHVPVSDIRKRLLYDVYVEDKPFVFPEREEEEEDQRRRRKREAEEKDEEEEQKMHIKVTKNVYGEMDKRTKVIFAGNAYKNLEKLAPLWNAKTGNSTALVFIDSEVVSASCDPNASSSALEREPLVVTLKHRRKVIASGRKLLADKETEENGEIRKRDCMRWDPTLEIKKSKTKGGWTTDGCSMANTTAQETTCQCTQLGTYAIMAKIRAPFAIQEEEEWLKMCKWICFGISIALLVFYILVILIKRPLHEQFHIIRLNMAAAALVASVSFCLSGFLYENEEVCRILSILIHMFYTSTGLWLAAEAHALFSALVIGSFGSKLTLHVMVAWVAPACMIGGCFMIFYNYGYDYRCLVGPTASMRWLLVSPILLASALIHCQTFDVQAAVIYRAIFIAFVFSILTCINYGTPAVKKTVIVNELSSATRANFIVTLLFMVTWLCGVFAIVDLGFDSDEIPAFNPIFQILNSCLGIFIVVLIGVGSKHFRYCLCHSDRNSTKTKALNLDPFDIHDKASISNRKKIYIT</sequence>
<evidence type="ECO:0000313" key="8">
    <source>
        <dbReference type="EMBL" id="GIX88585.1"/>
    </source>
</evidence>
<feature type="transmembrane region" description="Helical" evidence="6">
    <location>
        <begin position="599"/>
        <end position="621"/>
    </location>
</feature>
<evidence type="ECO:0000256" key="3">
    <source>
        <dbReference type="ARBA" id="ARBA00022989"/>
    </source>
</evidence>
<dbReference type="GO" id="GO:0004930">
    <property type="term" value="F:G protein-coupled receptor activity"/>
    <property type="evidence" value="ECO:0007669"/>
    <property type="project" value="InterPro"/>
</dbReference>
<feature type="transmembrane region" description="Helical" evidence="6">
    <location>
        <begin position="530"/>
        <end position="547"/>
    </location>
</feature>